<dbReference type="InterPro" id="IPR000715">
    <property type="entry name" value="Glycosyl_transferase_4"/>
</dbReference>
<evidence type="ECO:0000256" key="3">
    <source>
        <dbReference type="ARBA" id="ARBA00022679"/>
    </source>
</evidence>
<keyword evidence="3 7" id="KW-0808">Transferase</keyword>
<comment type="pathway">
    <text evidence="7">Cell wall biogenesis; peptidoglycan biosynthesis.</text>
</comment>
<dbReference type="HAMAP" id="MF_00038">
    <property type="entry name" value="MraY"/>
    <property type="match status" value="1"/>
</dbReference>
<sequence length="322" mass="35650">MLKSTLFVLIFSFFIATIIGPFFIPFLHRLKFGQAIREEGPQSHRKKSGTPTMGGIIFITSIVVILLVTVFFTKYATMSNELMMLLLTLVGFGAIGFVDDFIIVVRKNNEGLKPKQKLLAQLVLAAVFFYLFLKSGYSTELSFFNLFNINLYWVYGLFILFWMVGFSNAVNLTDGLDGLCGGVSVITFGTFGMIAIAQQQVGIALFCFAVVGALFGFLVFNLNPAKVFMGDTGSLALGAAIAAVSILLKQELLLVIVGLVYVIETLSVIIQVAYYKRTQKRIFKMAPIHHHFELCGWSEWKVVTFLWAIALICGVIGLLIAI</sequence>
<evidence type="ECO:0000256" key="6">
    <source>
        <dbReference type="ARBA" id="ARBA00023136"/>
    </source>
</evidence>
<feature type="transmembrane region" description="Helical" evidence="7">
    <location>
        <begin position="203"/>
        <end position="220"/>
    </location>
</feature>
<feature type="transmembrane region" description="Helical" evidence="7">
    <location>
        <begin position="227"/>
        <end position="248"/>
    </location>
</feature>
<evidence type="ECO:0000256" key="5">
    <source>
        <dbReference type="ARBA" id="ARBA00022989"/>
    </source>
</evidence>
<dbReference type="EC" id="2.7.8.13" evidence="7 8"/>
<evidence type="ECO:0000256" key="8">
    <source>
        <dbReference type="NCBIfam" id="TIGR00445"/>
    </source>
</evidence>
<evidence type="ECO:0000313" key="10">
    <source>
        <dbReference type="EMBL" id="UUF07851.1"/>
    </source>
</evidence>
<organism evidence="10 11">
    <name type="scientific">Turicibacter bilis</name>
    <dbReference type="NCBI Taxonomy" id="2735723"/>
    <lineage>
        <taxon>Bacteria</taxon>
        <taxon>Bacillati</taxon>
        <taxon>Bacillota</taxon>
        <taxon>Erysipelotrichia</taxon>
        <taxon>Erysipelotrichales</taxon>
        <taxon>Turicibacteraceae</taxon>
        <taxon>Turicibacter</taxon>
    </lineage>
</organism>
<keyword evidence="7" id="KW-1003">Cell membrane</keyword>
<dbReference type="Pfam" id="PF00953">
    <property type="entry name" value="Glycos_transf_4"/>
    <property type="match status" value="1"/>
</dbReference>
<dbReference type="GO" id="GO:0008963">
    <property type="term" value="F:phospho-N-acetylmuramoyl-pentapeptide-transferase activity"/>
    <property type="evidence" value="ECO:0007669"/>
    <property type="project" value="UniProtKB-UniRule"/>
</dbReference>
<dbReference type="EMBL" id="CP071250">
    <property type="protein sequence ID" value="UUF07851.1"/>
    <property type="molecule type" value="Genomic_DNA"/>
</dbReference>
<comment type="cofactor">
    <cofactor evidence="7 9">
        <name>Mg(2+)</name>
        <dbReference type="ChEBI" id="CHEBI:18420"/>
    </cofactor>
</comment>
<dbReference type="PANTHER" id="PTHR22926:SF5">
    <property type="entry name" value="PHOSPHO-N-ACETYLMURAMOYL-PENTAPEPTIDE-TRANSFERASE HOMOLOG"/>
    <property type="match status" value="1"/>
</dbReference>
<feature type="transmembrane region" description="Helical" evidence="7">
    <location>
        <begin position="302"/>
        <end position="321"/>
    </location>
</feature>
<evidence type="ECO:0000313" key="11">
    <source>
        <dbReference type="Proteomes" id="UP001058072"/>
    </source>
</evidence>
<comment type="similarity">
    <text evidence="2 7">Belongs to the glycosyltransferase 4 family. MraY subfamily.</text>
</comment>
<evidence type="ECO:0000256" key="4">
    <source>
        <dbReference type="ARBA" id="ARBA00022692"/>
    </source>
</evidence>
<gene>
    <name evidence="7" type="primary">mraY</name>
    <name evidence="10" type="ORF">J0J70_09510</name>
</gene>
<dbReference type="GO" id="GO:0071555">
    <property type="term" value="P:cell wall organization"/>
    <property type="evidence" value="ECO:0007669"/>
    <property type="project" value="UniProtKB-KW"/>
</dbReference>
<dbReference type="Pfam" id="PF10555">
    <property type="entry name" value="MraY_sig1"/>
    <property type="match status" value="1"/>
</dbReference>
<dbReference type="PROSITE" id="PS01348">
    <property type="entry name" value="MRAY_2"/>
    <property type="match status" value="1"/>
</dbReference>
<dbReference type="PANTHER" id="PTHR22926">
    <property type="entry name" value="PHOSPHO-N-ACETYLMURAMOYL-PENTAPEPTIDE-TRANSFERASE"/>
    <property type="match status" value="1"/>
</dbReference>
<evidence type="ECO:0000256" key="9">
    <source>
        <dbReference type="PIRSR" id="PIRSR600715-1"/>
    </source>
</evidence>
<evidence type="ECO:0000256" key="2">
    <source>
        <dbReference type="ARBA" id="ARBA00005583"/>
    </source>
</evidence>
<keyword evidence="6 7" id="KW-0472">Membrane</keyword>
<keyword evidence="7" id="KW-0961">Cell wall biogenesis/degradation</keyword>
<dbReference type="NCBIfam" id="TIGR00445">
    <property type="entry name" value="mraY"/>
    <property type="match status" value="1"/>
</dbReference>
<feature type="transmembrane region" description="Helical" evidence="7">
    <location>
        <begin position="176"/>
        <end position="197"/>
    </location>
</feature>
<dbReference type="GO" id="GO:0005886">
    <property type="term" value="C:plasma membrane"/>
    <property type="evidence" value="ECO:0007669"/>
    <property type="project" value="UniProtKB-SubCell"/>
</dbReference>
<comment type="catalytic activity">
    <reaction evidence="7">
        <text>UDP-N-acetyl-alpha-D-muramoyl-L-alanyl-gamma-D-glutamyl-meso-2,6-diaminopimeloyl-D-alanyl-D-alanine + di-trans,octa-cis-undecaprenyl phosphate = di-trans,octa-cis-undecaprenyl diphospho-N-acetyl-alpha-D-muramoyl-L-alanyl-D-glutamyl-meso-2,6-diaminopimeloyl-D-alanyl-D-alanine + UMP</text>
        <dbReference type="Rhea" id="RHEA:28386"/>
        <dbReference type="ChEBI" id="CHEBI:57865"/>
        <dbReference type="ChEBI" id="CHEBI:60392"/>
        <dbReference type="ChEBI" id="CHEBI:61386"/>
        <dbReference type="ChEBI" id="CHEBI:61387"/>
        <dbReference type="EC" id="2.7.8.13"/>
    </reaction>
</comment>
<proteinExistence type="inferred from homology"/>
<feature type="transmembrane region" description="Helical" evidence="7">
    <location>
        <begin position="254"/>
        <end position="275"/>
    </location>
</feature>
<comment type="function">
    <text evidence="7">Catalyzes the initial step of the lipid cycle reactions in the biosynthesis of the cell wall peptidoglycan: transfers peptidoglycan precursor phospho-MurNAc-pentapeptide from UDP-MurNAc-pentapeptide onto the lipid carrier undecaprenyl phosphate, yielding undecaprenyl-pyrophosphoryl-MurNAc-pentapeptide, known as lipid I.</text>
</comment>
<dbReference type="GO" id="GO:0009252">
    <property type="term" value="P:peptidoglycan biosynthetic process"/>
    <property type="evidence" value="ECO:0007669"/>
    <property type="project" value="UniProtKB-UniRule"/>
</dbReference>
<keyword evidence="7" id="KW-0573">Peptidoglycan synthesis</keyword>
<keyword evidence="7" id="KW-0131">Cell cycle</keyword>
<keyword evidence="4 7" id="KW-0812">Transmembrane</keyword>
<feature type="transmembrane region" description="Helical" evidence="7">
    <location>
        <begin position="55"/>
        <end position="76"/>
    </location>
</feature>
<name>A0A9Q9CM28_9FIRM</name>
<feature type="binding site" evidence="9">
    <location>
        <position position="231"/>
    </location>
    <ligand>
        <name>Mg(2+)</name>
        <dbReference type="ChEBI" id="CHEBI:18420"/>
    </ligand>
</feature>
<dbReference type="GO" id="GO:0046872">
    <property type="term" value="F:metal ion binding"/>
    <property type="evidence" value="ECO:0007669"/>
    <property type="project" value="UniProtKB-KW"/>
</dbReference>
<reference evidence="10" key="1">
    <citation type="submission" date="2021-03" db="EMBL/GenBank/DDBJ databases">
        <title>Comparative Genomics and Metabolomics in the genus Turicibacter.</title>
        <authorList>
            <person name="Maki J."/>
            <person name="Looft T."/>
        </authorList>
    </citation>
    <scope>NUCLEOTIDE SEQUENCE</scope>
    <source>
        <strain evidence="10">ISU324</strain>
    </source>
</reference>
<evidence type="ECO:0000256" key="1">
    <source>
        <dbReference type="ARBA" id="ARBA00004141"/>
    </source>
</evidence>
<protein>
    <recommendedName>
        <fullName evidence="7 8">Phospho-N-acetylmuramoyl-pentapeptide-transferase</fullName>
        <ecNumber evidence="7 8">2.7.8.13</ecNumber>
    </recommendedName>
    <alternativeName>
        <fullName evidence="7">UDP-MurNAc-pentapeptide phosphotransferase</fullName>
    </alternativeName>
</protein>
<dbReference type="GO" id="GO:0051301">
    <property type="term" value="P:cell division"/>
    <property type="evidence" value="ECO:0007669"/>
    <property type="project" value="UniProtKB-KW"/>
</dbReference>
<comment type="subcellular location">
    <subcellularLocation>
        <location evidence="7">Cell membrane</location>
        <topology evidence="7">Multi-pass membrane protein</topology>
    </subcellularLocation>
    <subcellularLocation>
        <location evidence="1">Membrane</location>
        <topology evidence="1">Multi-pass membrane protein</topology>
    </subcellularLocation>
</comment>
<dbReference type="GO" id="GO:0008360">
    <property type="term" value="P:regulation of cell shape"/>
    <property type="evidence" value="ECO:0007669"/>
    <property type="project" value="UniProtKB-KW"/>
</dbReference>
<feature type="transmembrane region" description="Helical" evidence="7">
    <location>
        <begin position="6"/>
        <end position="27"/>
    </location>
</feature>
<dbReference type="AlphaFoldDB" id="A0A9Q9CM28"/>
<feature type="transmembrane region" description="Helical" evidence="7">
    <location>
        <begin position="118"/>
        <end position="137"/>
    </location>
</feature>
<dbReference type="InterPro" id="IPR003524">
    <property type="entry name" value="PNAcMuramoyl-5peptid_Trfase"/>
</dbReference>
<evidence type="ECO:0000256" key="7">
    <source>
        <dbReference type="HAMAP-Rule" id="MF_00038"/>
    </source>
</evidence>
<feature type="transmembrane region" description="Helical" evidence="7">
    <location>
        <begin position="143"/>
        <end position="164"/>
    </location>
</feature>
<accession>A0A9Q9CM28</accession>
<keyword evidence="5 7" id="KW-1133">Transmembrane helix</keyword>
<keyword evidence="7" id="KW-0133">Cell shape</keyword>
<dbReference type="InterPro" id="IPR018480">
    <property type="entry name" value="PNAcMuramoyl-5peptid_Trfase_CS"/>
</dbReference>
<keyword evidence="7 9" id="KW-0479">Metal-binding</keyword>
<feature type="binding site" evidence="9">
    <location>
        <position position="171"/>
    </location>
    <ligand>
        <name>Mg(2+)</name>
        <dbReference type="ChEBI" id="CHEBI:18420"/>
    </ligand>
</feature>
<feature type="transmembrane region" description="Helical" evidence="7">
    <location>
        <begin position="82"/>
        <end position="106"/>
    </location>
</feature>
<dbReference type="Proteomes" id="UP001058072">
    <property type="component" value="Chromosome"/>
</dbReference>
<dbReference type="RefSeq" id="WP_055243191.1">
    <property type="nucleotide sequence ID" value="NZ_CP071250.1"/>
</dbReference>
<dbReference type="CDD" id="cd06852">
    <property type="entry name" value="GT_MraY"/>
    <property type="match status" value="1"/>
</dbReference>
<dbReference type="PROSITE" id="PS01347">
    <property type="entry name" value="MRAY_1"/>
    <property type="match status" value="1"/>
</dbReference>
<keyword evidence="7 9" id="KW-0460">Magnesium</keyword>
<keyword evidence="7" id="KW-0132">Cell division</keyword>